<sequence>MSSPQNTIALVFDYDQTLSPFYMQDQAIFPEFGISPQEFWTRCNATGEREGWDGELIYMKSLLDALSLDRVSNARLTQLGERLTFYPGLPDFFNAFPSMTLSSLHTDLGISIEYYIISSGLKALIDGSALRPYFKAVFGCEFSEENGYINFPKRVISHTTKTQYLFRINKGMLDYDQDVNDHMPEDMRPIPFANMIYIGDGPTDVPCFTVMRRNGGHAVAVYNPEDETGRSFRKCYNLASNSDRVNFIAPADYTPGSHLTRLLSGMVTDIANGIVRRRDRALADSCIAAPSFSK</sequence>
<dbReference type="InterPro" id="IPR036412">
    <property type="entry name" value="HAD-like_sf"/>
</dbReference>
<reference evidence="1 2" key="1">
    <citation type="journal article" date="2017" name="BMC Genomics">
        <title>Genome sequencing of 39 Akkermansia muciniphila isolates reveals its population structure, genomic and functional diverisity, and global distribution in mammalian gut microbiotas.</title>
        <authorList>
            <person name="Guo X."/>
            <person name="Li S."/>
            <person name="Zhang J."/>
            <person name="Wu F."/>
            <person name="Li X."/>
            <person name="Wu D."/>
            <person name="Zhang M."/>
            <person name="Ou Z."/>
            <person name="Jie Z."/>
            <person name="Yan Q."/>
            <person name="Li P."/>
            <person name="Yi J."/>
            <person name="Peng Y."/>
        </authorList>
    </citation>
    <scope>NUCLEOTIDE SEQUENCE [LARGE SCALE GENOMIC DNA]</scope>
    <source>
        <strain evidence="1 2">GP28</strain>
    </source>
</reference>
<comment type="caution">
    <text evidence="1">The sequence shown here is derived from an EMBL/GenBank/DDBJ whole genome shotgun (WGS) entry which is preliminary data.</text>
</comment>
<dbReference type="InterPro" id="IPR023214">
    <property type="entry name" value="HAD_sf"/>
</dbReference>
<dbReference type="SUPFAM" id="SSF56784">
    <property type="entry name" value="HAD-like"/>
    <property type="match status" value="1"/>
</dbReference>
<protein>
    <submittedName>
        <fullName evidence="1">Haloacid dehalogenase-like hydrolase</fullName>
    </submittedName>
</protein>
<name>A0A2N8I5E5_9BACT</name>
<accession>A0A2N8I5E5</accession>
<dbReference type="CDD" id="cd01427">
    <property type="entry name" value="HAD_like"/>
    <property type="match status" value="1"/>
</dbReference>
<dbReference type="Gene3D" id="3.40.50.1000">
    <property type="entry name" value="HAD superfamily/HAD-like"/>
    <property type="match status" value="1"/>
</dbReference>
<organism evidence="1 2">
    <name type="scientific">Akkermansia muciniphila</name>
    <dbReference type="NCBI Taxonomy" id="239935"/>
    <lineage>
        <taxon>Bacteria</taxon>
        <taxon>Pseudomonadati</taxon>
        <taxon>Verrucomicrobiota</taxon>
        <taxon>Verrucomicrobiia</taxon>
        <taxon>Verrucomicrobiales</taxon>
        <taxon>Akkermansiaceae</taxon>
        <taxon>Akkermansia</taxon>
    </lineage>
</organism>
<dbReference type="GO" id="GO:0016787">
    <property type="term" value="F:hydrolase activity"/>
    <property type="evidence" value="ECO:0007669"/>
    <property type="project" value="UniProtKB-KW"/>
</dbReference>
<gene>
    <name evidence="1" type="ORF">CXT95_06345</name>
</gene>
<evidence type="ECO:0000313" key="1">
    <source>
        <dbReference type="EMBL" id="PND02283.1"/>
    </source>
</evidence>
<dbReference type="Proteomes" id="UP000236075">
    <property type="component" value="Unassembled WGS sequence"/>
</dbReference>
<dbReference type="EMBL" id="PJLB01000008">
    <property type="protein sequence ID" value="PND02283.1"/>
    <property type="molecule type" value="Genomic_DNA"/>
</dbReference>
<dbReference type="RefSeq" id="WP_012419732.1">
    <property type="nucleotide sequence ID" value="NZ_BAABSF010000012.1"/>
</dbReference>
<evidence type="ECO:0000313" key="2">
    <source>
        <dbReference type="Proteomes" id="UP000236075"/>
    </source>
</evidence>
<proteinExistence type="predicted"/>
<keyword evidence="1" id="KW-0378">Hydrolase</keyword>
<dbReference type="OMA" id="WDFDKTL"/>
<dbReference type="AlphaFoldDB" id="A0A2N8I5E5"/>